<keyword evidence="3" id="KW-1185">Reference proteome</keyword>
<feature type="region of interest" description="Disordered" evidence="1">
    <location>
        <begin position="297"/>
        <end position="343"/>
    </location>
</feature>
<dbReference type="Proteomes" id="UP001057375">
    <property type="component" value="Unassembled WGS sequence"/>
</dbReference>
<sequence length="556" mass="61102">MSCFRYQELFESSKILESCSPKISQSPVMNEGNQASSFVNYPSSISTPSSTTIPSRGHTPSIIFFTQDKETGSILNDDSEKEYSESSSRDDMFYGQNQSQEAIFECCSQSFHECSLIGPSSQFEGIDSFLCDHRRNTTSLDHRSGRSSLDRMSAPPVSSVSPFLLQDEVLDRFERQKRWEEVVFKRRKRRTSDQPLIYRSCASVIVQPGSDSLIFSSDSSCHPTGPVLHHGFGGESLCDRKTSKNTRSQSKSQSKTGSKRSATLINFKPLSFPNKAPLVESIIQTIPPPHFDCGFIPISPDRKNTSTSTQPLIEKAEVSPNSRSKRTKTANKRSKQKVNRKRVSTVTVEVDSECINTDIESGPARPFVSTQGDHFLPSFLSLTAKLPPILSAEEGADLAADERRLADVKLQEKVSGITKGRRSSYSLCYDLSTSFSQTNTVPAQYVPQTSINGLSDISFSAAPVLSQSQMTDSFFDIETGIADHSGVIPHSSLGTIECPEISETHLGPGETSELYKLDLCEMCSIVTSEGLAGEIVKEQDGVSFVIDPFANSGFLV</sequence>
<name>A0ABQ5KST0_9EUKA</name>
<evidence type="ECO:0000256" key="1">
    <source>
        <dbReference type="SAM" id="MobiDB-lite"/>
    </source>
</evidence>
<accession>A0ABQ5KST0</accession>
<dbReference type="EMBL" id="BQXS01011005">
    <property type="protein sequence ID" value="GKT35527.1"/>
    <property type="molecule type" value="Genomic_DNA"/>
</dbReference>
<gene>
    <name evidence="2" type="ORF">ADUPG1_008672</name>
</gene>
<evidence type="ECO:0000313" key="2">
    <source>
        <dbReference type="EMBL" id="GKT35527.1"/>
    </source>
</evidence>
<proteinExistence type="predicted"/>
<feature type="region of interest" description="Disordered" evidence="1">
    <location>
        <begin position="232"/>
        <end position="262"/>
    </location>
</feature>
<protein>
    <submittedName>
        <fullName evidence="2">Uncharacterized protein</fullName>
    </submittedName>
</protein>
<feature type="compositionally biased region" description="Low complexity" evidence="1">
    <location>
        <begin position="245"/>
        <end position="261"/>
    </location>
</feature>
<organism evidence="2 3">
    <name type="scientific">Aduncisulcus paluster</name>
    <dbReference type="NCBI Taxonomy" id="2918883"/>
    <lineage>
        <taxon>Eukaryota</taxon>
        <taxon>Metamonada</taxon>
        <taxon>Carpediemonas-like organisms</taxon>
        <taxon>Aduncisulcus</taxon>
    </lineage>
</organism>
<feature type="compositionally biased region" description="Basic residues" evidence="1">
    <location>
        <begin position="323"/>
        <end position="343"/>
    </location>
</feature>
<reference evidence="2" key="1">
    <citation type="submission" date="2022-03" db="EMBL/GenBank/DDBJ databases">
        <title>Draft genome sequence of Aduncisulcus paluster, a free-living microaerophilic Fornicata.</title>
        <authorList>
            <person name="Yuyama I."/>
            <person name="Kume K."/>
            <person name="Tamura T."/>
            <person name="Inagaki Y."/>
            <person name="Hashimoto T."/>
        </authorList>
    </citation>
    <scope>NUCLEOTIDE SEQUENCE</scope>
    <source>
        <strain evidence="2">NY0171</strain>
    </source>
</reference>
<evidence type="ECO:0000313" key="3">
    <source>
        <dbReference type="Proteomes" id="UP001057375"/>
    </source>
</evidence>
<comment type="caution">
    <text evidence="2">The sequence shown here is derived from an EMBL/GenBank/DDBJ whole genome shotgun (WGS) entry which is preliminary data.</text>
</comment>